<dbReference type="OrthoDB" id="2789670at2759"/>
<dbReference type="PRINTS" id="PR00465">
    <property type="entry name" value="EP450IV"/>
</dbReference>
<organism evidence="16">
    <name type="scientific">Oppiella nova</name>
    <dbReference type="NCBI Taxonomy" id="334625"/>
    <lineage>
        <taxon>Eukaryota</taxon>
        <taxon>Metazoa</taxon>
        <taxon>Ecdysozoa</taxon>
        <taxon>Arthropoda</taxon>
        <taxon>Chelicerata</taxon>
        <taxon>Arachnida</taxon>
        <taxon>Acari</taxon>
        <taxon>Acariformes</taxon>
        <taxon>Sarcoptiformes</taxon>
        <taxon>Oribatida</taxon>
        <taxon>Brachypylina</taxon>
        <taxon>Oppioidea</taxon>
        <taxon>Oppiidae</taxon>
        <taxon>Oppiella</taxon>
    </lineage>
</organism>
<dbReference type="PANTHER" id="PTHR24292">
    <property type="entry name" value="CYTOCHROME P450"/>
    <property type="match status" value="1"/>
</dbReference>
<accession>A0A7R9LUQ9</accession>
<evidence type="ECO:0000256" key="7">
    <source>
        <dbReference type="ARBA" id="ARBA00022723"/>
    </source>
</evidence>
<dbReference type="InterPro" id="IPR002403">
    <property type="entry name" value="Cyt_P450_E_grp-IV"/>
</dbReference>
<keyword evidence="13" id="KW-0472">Membrane</keyword>
<reference evidence="16" key="1">
    <citation type="submission" date="2020-11" db="EMBL/GenBank/DDBJ databases">
        <authorList>
            <person name="Tran Van P."/>
        </authorList>
    </citation>
    <scope>NUCLEOTIDE SEQUENCE</scope>
</reference>
<evidence type="ECO:0000256" key="2">
    <source>
        <dbReference type="ARBA" id="ARBA00003690"/>
    </source>
</evidence>
<comment type="similarity">
    <text evidence="5 15">Belongs to the cytochrome P450 family.</text>
</comment>
<evidence type="ECO:0000256" key="8">
    <source>
        <dbReference type="ARBA" id="ARBA00022824"/>
    </source>
</evidence>
<evidence type="ECO:0000256" key="10">
    <source>
        <dbReference type="ARBA" id="ARBA00023002"/>
    </source>
</evidence>
<feature type="non-terminal residue" evidence="16">
    <location>
        <position position="601"/>
    </location>
</feature>
<evidence type="ECO:0000256" key="4">
    <source>
        <dbReference type="ARBA" id="ARBA00004406"/>
    </source>
</evidence>
<dbReference type="GO" id="GO:0016705">
    <property type="term" value="F:oxidoreductase activity, acting on paired donors, with incorporation or reduction of molecular oxygen"/>
    <property type="evidence" value="ECO:0007669"/>
    <property type="project" value="InterPro"/>
</dbReference>
<evidence type="ECO:0000256" key="6">
    <source>
        <dbReference type="ARBA" id="ARBA00022617"/>
    </source>
</evidence>
<dbReference type="PROSITE" id="PS00086">
    <property type="entry name" value="CYTOCHROME_P450"/>
    <property type="match status" value="2"/>
</dbReference>
<evidence type="ECO:0000256" key="3">
    <source>
        <dbReference type="ARBA" id="ARBA00004174"/>
    </source>
</evidence>
<dbReference type="InterPro" id="IPR017972">
    <property type="entry name" value="Cyt_P450_CS"/>
</dbReference>
<dbReference type="Pfam" id="PF00067">
    <property type="entry name" value="p450"/>
    <property type="match status" value="3"/>
</dbReference>
<evidence type="ECO:0000256" key="12">
    <source>
        <dbReference type="ARBA" id="ARBA00023033"/>
    </source>
</evidence>
<dbReference type="SUPFAM" id="SSF48264">
    <property type="entry name" value="Cytochrome P450"/>
    <property type="match status" value="2"/>
</dbReference>
<dbReference type="EMBL" id="CAJPVJ010003114">
    <property type="protein sequence ID" value="CAG2167186.1"/>
    <property type="molecule type" value="Genomic_DNA"/>
</dbReference>
<keyword evidence="17" id="KW-1185">Reference proteome</keyword>
<dbReference type="GO" id="GO:0005789">
    <property type="term" value="C:endoplasmic reticulum membrane"/>
    <property type="evidence" value="ECO:0007669"/>
    <property type="project" value="UniProtKB-SubCell"/>
</dbReference>
<evidence type="ECO:0000256" key="15">
    <source>
        <dbReference type="RuleBase" id="RU000461"/>
    </source>
</evidence>
<keyword evidence="6 14" id="KW-0349">Heme</keyword>
<keyword evidence="10 15" id="KW-0560">Oxidoreductase</keyword>
<dbReference type="PANTHER" id="PTHR24292:SF54">
    <property type="entry name" value="CYP9F3-RELATED"/>
    <property type="match status" value="1"/>
</dbReference>
<sequence length="601" mass="67894">IYDGNTPVLVVAKPDLIKAILVQNITDFRDRRPRRLTHPILSKNLFHIPGHEWRRLRAIASPTFSSVKLRKIYEMMRQCLRDLMDQVLEVRAVEGQTLDLLETHGSYTMDVIGTVAFATKTQPYNNPDNQFVRCAAALGDLNVLGEILAILLPKFVCRLLGYKSSNNESNNEFLMNAIKHVIRQRTAEPNKVEAVVDPTGEIGYDDLTRLPFLDAVLSESLRKYPPIVMLSRQAVNDYTIPDSGIVIPKGQHIEIPVYAVHHNPEYYPNPEKFDPDRFMPENRDKIKPYTYLPFGAGPRNCIGMRVALMEAKLCIAHLVRRYILFPTNETPVPIKYRAGKLILATDKLEICMSRVSDRNRLIGFSCSNHYIITRSIAFKSYTYLPFGAGPHNCIGMRVALMEAKLCIAHLVRRYRLFPTDETPVPIKYRVLKIVLVCHQVIVGIKKLDISYVANTNFPTLYLMGTGVSLEGNSVYRLTRCAIHSLASISATRIPMQLRGPAPKGSINRYLNVLPLRDHNSRVGYCVVVHCLSAQHYNRRGLRQHGVQKGQSSQVVVTDLTGRVDHRLHLFVDPVLYFGIHCQLIGAEHQCIGGGVITGQNE</sequence>
<feature type="binding site" description="axial binding residue" evidence="14">
    <location>
        <position position="301"/>
    </location>
    <ligand>
        <name>heme</name>
        <dbReference type="ChEBI" id="CHEBI:30413"/>
    </ligand>
    <ligandPart>
        <name>Fe</name>
        <dbReference type="ChEBI" id="CHEBI:18248"/>
    </ligandPart>
</feature>
<keyword evidence="11 14" id="KW-0408">Iron</keyword>
<dbReference type="AlphaFoldDB" id="A0A7R9LUQ9"/>
<feature type="non-terminal residue" evidence="16">
    <location>
        <position position="1"/>
    </location>
</feature>
<dbReference type="GO" id="GO:0005506">
    <property type="term" value="F:iron ion binding"/>
    <property type="evidence" value="ECO:0007669"/>
    <property type="project" value="InterPro"/>
</dbReference>
<keyword evidence="9" id="KW-0492">Microsome</keyword>
<dbReference type="InterPro" id="IPR050476">
    <property type="entry name" value="Insect_CytP450_Detox"/>
</dbReference>
<evidence type="ECO:0000313" key="16">
    <source>
        <dbReference type="EMBL" id="CAD7648325.1"/>
    </source>
</evidence>
<dbReference type="GO" id="GO:0020037">
    <property type="term" value="F:heme binding"/>
    <property type="evidence" value="ECO:0007669"/>
    <property type="project" value="InterPro"/>
</dbReference>
<evidence type="ECO:0000256" key="13">
    <source>
        <dbReference type="ARBA" id="ARBA00023136"/>
    </source>
</evidence>
<keyword evidence="7 14" id="KW-0479">Metal-binding</keyword>
<evidence type="ECO:0000313" key="17">
    <source>
        <dbReference type="Proteomes" id="UP000728032"/>
    </source>
</evidence>
<name>A0A7R9LUQ9_9ACAR</name>
<dbReference type="PRINTS" id="PR00385">
    <property type="entry name" value="P450"/>
</dbReference>
<comment type="function">
    <text evidence="2">May be involved in the metabolism of insect hormones and in the breakdown of synthetic insecticides.</text>
</comment>
<dbReference type="Gene3D" id="1.10.630.10">
    <property type="entry name" value="Cytochrome P450"/>
    <property type="match status" value="3"/>
</dbReference>
<comment type="subcellular location">
    <subcellularLocation>
        <location evidence="4">Endoplasmic reticulum membrane</location>
        <topology evidence="4">Peripheral membrane protein</topology>
    </subcellularLocation>
    <subcellularLocation>
        <location evidence="3">Microsome membrane</location>
        <topology evidence="3">Peripheral membrane protein</topology>
    </subcellularLocation>
</comment>
<comment type="cofactor">
    <cofactor evidence="1 14">
        <name>heme</name>
        <dbReference type="ChEBI" id="CHEBI:30413"/>
    </cofactor>
</comment>
<dbReference type="GO" id="GO:0004497">
    <property type="term" value="F:monooxygenase activity"/>
    <property type="evidence" value="ECO:0007669"/>
    <property type="project" value="UniProtKB-KW"/>
</dbReference>
<evidence type="ECO:0000256" key="1">
    <source>
        <dbReference type="ARBA" id="ARBA00001971"/>
    </source>
</evidence>
<evidence type="ECO:0000256" key="5">
    <source>
        <dbReference type="ARBA" id="ARBA00010617"/>
    </source>
</evidence>
<proteinExistence type="inferred from homology"/>
<gene>
    <name evidence="16" type="ORF">ONB1V03_LOCUS6698</name>
</gene>
<dbReference type="InterPro" id="IPR036396">
    <property type="entry name" value="Cyt_P450_sf"/>
</dbReference>
<evidence type="ECO:0000256" key="11">
    <source>
        <dbReference type="ARBA" id="ARBA00023004"/>
    </source>
</evidence>
<protein>
    <recommendedName>
        <fullName evidence="18">Cytochrome P450</fullName>
    </recommendedName>
</protein>
<dbReference type="EMBL" id="OC917939">
    <property type="protein sequence ID" value="CAD7648325.1"/>
    <property type="molecule type" value="Genomic_DNA"/>
</dbReference>
<keyword evidence="12 15" id="KW-0503">Monooxygenase</keyword>
<evidence type="ECO:0000256" key="14">
    <source>
        <dbReference type="PIRSR" id="PIRSR602403-1"/>
    </source>
</evidence>
<evidence type="ECO:0000256" key="9">
    <source>
        <dbReference type="ARBA" id="ARBA00022848"/>
    </source>
</evidence>
<dbReference type="InterPro" id="IPR001128">
    <property type="entry name" value="Cyt_P450"/>
</dbReference>
<evidence type="ECO:0008006" key="18">
    <source>
        <dbReference type="Google" id="ProtNLM"/>
    </source>
</evidence>
<keyword evidence="8" id="KW-0256">Endoplasmic reticulum</keyword>
<dbReference type="Proteomes" id="UP000728032">
    <property type="component" value="Unassembled WGS sequence"/>
</dbReference>